<reference evidence="1 2" key="1">
    <citation type="submission" date="2018-12" db="EMBL/GenBank/DDBJ databases">
        <authorList>
            <person name="Almail A."/>
            <person name="Dorhout K.E."/>
            <person name="Johnson J."/>
            <person name="Jorgensen H.J."/>
            <person name="Tolsma S."/>
            <person name="Garlena R.A."/>
            <person name="Russell D.A."/>
            <person name="Pope W.H."/>
            <person name="Jacobs-Sera D."/>
            <person name="Hatfull G.F."/>
        </authorList>
    </citation>
    <scope>NUCLEOTIDE SEQUENCE [LARGE SCALE GENOMIC DNA]</scope>
</reference>
<dbReference type="EMBL" id="MK279909">
    <property type="protein sequence ID" value="AZS12597.1"/>
    <property type="molecule type" value="Genomic_DNA"/>
</dbReference>
<proteinExistence type="predicted"/>
<name>A0A3S9UQL8_9CAUD</name>
<evidence type="ECO:0000313" key="1">
    <source>
        <dbReference type="EMBL" id="AZS12597.1"/>
    </source>
</evidence>
<organism evidence="1 2">
    <name type="scientific">Mycobacterium phage DrLupo</name>
    <dbReference type="NCBI Taxonomy" id="2499037"/>
    <lineage>
        <taxon>Viruses</taxon>
        <taxon>Duplodnaviria</taxon>
        <taxon>Heunggongvirae</taxon>
        <taxon>Uroviricota</taxon>
        <taxon>Caudoviricetes</taxon>
        <taxon>Barnyardvirus</taxon>
        <taxon>Barnyardvirus drlupo</taxon>
    </lineage>
</organism>
<sequence length="127" mass="14789">MSKRKWPVGSFVPCSPRHLHCSPAHAEFVRNYRIERHRQEVEHEHILSNPQERAIWRENGGEIVTFKSWLITHKGSGIQHQREVWESAQRAEASALALNGRAECIASVDDMNQWRQWAWDTIEHASA</sequence>
<evidence type="ECO:0000313" key="2">
    <source>
        <dbReference type="Proteomes" id="UP000288363"/>
    </source>
</evidence>
<keyword evidence="2" id="KW-1185">Reference proteome</keyword>
<dbReference type="KEGG" id="vg:55613020"/>
<dbReference type="RefSeq" id="YP_009842759.1">
    <property type="nucleotide sequence ID" value="NC_048743.1"/>
</dbReference>
<dbReference type="Proteomes" id="UP000288363">
    <property type="component" value="Segment"/>
</dbReference>
<gene>
    <name evidence="1" type="primary">61</name>
    <name evidence="1" type="ORF">SEA_DRLUPO_61</name>
</gene>
<accession>A0A3S9UQL8</accession>
<dbReference type="GeneID" id="55613020"/>
<protein>
    <submittedName>
        <fullName evidence="1">Uncharacterized protein</fullName>
    </submittedName>
</protein>